<evidence type="ECO:0000256" key="1">
    <source>
        <dbReference type="ARBA" id="ARBA00004141"/>
    </source>
</evidence>
<comment type="subcellular location">
    <subcellularLocation>
        <location evidence="1">Membrane</location>
        <topology evidence="1">Multi-pass membrane protein</topology>
    </subcellularLocation>
</comment>
<feature type="transmembrane region" description="Helical" evidence="7">
    <location>
        <begin position="121"/>
        <end position="150"/>
    </location>
</feature>
<evidence type="ECO:0000256" key="3">
    <source>
        <dbReference type="ARBA" id="ARBA00022989"/>
    </source>
</evidence>
<dbReference type="GeneID" id="30070579"/>
<accession>W7MVC9</accession>
<dbReference type="STRING" id="334819.W7MVC9"/>
<dbReference type="Proteomes" id="UP000009096">
    <property type="component" value="Chromosome 6"/>
</dbReference>
<reference evidence="9 10" key="1">
    <citation type="journal article" date="2010" name="Nature">
        <title>Comparative genomics reveals mobile pathogenicity chromosomes in Fusarium.</title>
        <authorList>
            <person name="Ma L.J."/>
            <person name="van der Does H.C."/>
            <person name="Borkovich K.A."/>
            <person name="Coleman J.J."/>
            <person name="Daboussi M.J."/>
            <person name="Di Pietro A."/>
            <person name="Dufresne M."/>
            <person name="Freitag M."/>
            <person name="Grabherr M."/>
            <person name="Henrissat B."/>
            <person name="Houterman P.M."/>
            <person name="Kang S."/>
            <person name="Shim W.B."/>
            <person name="Woloshuk C."/>
            <person name="Xie X."/>
            <person name="Xu J.R."/>
            <person name="Antoniw J."/>
            <person name="Baker S.E."/>
            <person name="Bluhm B.H."/>
            <person name="Breakspear A."/>
            <person name="Brown D.W."/>
            <person name="Butchko R.A."/>
            <person name="Chapman S."/>
            <person name="Coulson R."/>
            <person name="Coutinho P.M."/>
            <person name="Danchin E.G."/>
            <person name="Diener A."/>
            <person name="Gale L.R."/>
            <person name="Gardiner D.M."/>
            <person name="Goff S."/>
            <person name="Hammond-Kosack K.E."/>
            <person name="Hilburn K."/>
            <person name="Hua-Van A."/>
            <person name="Jonkers W."/>
            <person name="Kazan K."/>
            <person name="Kodira C.D."/>
            <person name="Koehrsen M."/>
            <person name="Kumar L."/>
            <person name="Lee Y.H."/>
            <person name="Li L."/>
            <person name="Manners J.M."/>
            <person name="Miranda-Saavedra D."/>
            <person name="Mukherjee M."/>
            <person name="Park G."/>
            <person name="Park J."/>
            <person name="Park S.Y."/>
            <person name="Proctor R.H."/>
            <person name="Regev A."/>
            <person name="Ruiz-Roldan M.C."/>
            <person name="Sain D."/>
            <person name="Sakthikumar S."/>
            <person name="Sykes S."/>
            <person name="Schwartz D.C."/>
            <person name="Turgeon B.G."/>
            <person name="Wapinski I."/>
            <person name="Yoder O."/>
            <person name="Young S."/>
            <person name="Zeng Q."/>
            <person name="Zhou S."/>
            <person name="Galagan J."/>
            <person name="Cuomo C.A."/>
            <person name="Kistler H.C."/>
            <person name="Rep M."/>
        </authorList>
    </citation>
    <scope>NUCLEOTIDE SEQUENCE [LARGE SCALE GENOMIC DNA]</scope>
    <source>
        <strain evidence="10">M3125 / FGSC 7600</strain>
    </source>
</reference>
<dbReference type="PANTHER" id="PTHR33048:SF92">
    <property type="entry name" value="INTEGRAL MEMBRANE PROTEIN"/>
    <property type="match status" value="1"/>
</dbReference>
<protein>
    <recommendedName>
        <fullName evidence="8">Rhodopsin domain-containing protein</fullName>
    </recommendedName>
</protein>
<evidence type="ECO:0000256" key="7">
    <source>
        <dbReference type="SAM" id="Phobius"/>
    </source>
</evidence>
<dbReference type="InterPro" id="IPR052337">
    <property type="entry name" value="SAT4-like"/>
</dbReference>
<feature type="compositionally biased region" description="Polar residues" evidence="6">
    <location>
        <begin position="355"/>
        <end position="368"/>
    </location>
</feature>
<evidence type="ECO:0000256" key="4">
    <source>
        <dbReference type="ARBA" id="ARBA00023136"/>
    </source>
</evidence>
<comment type="similarity">
    <text evidence="5">Belongs to the SAT4 family.</text>
</comment>
<evidence type="ECO:0000256" key="5">
    <source>
        <dbReference type="ARBA" id="ARBA00038359"/>
    </source>
</evidence>
<keyword evidence="4 7" id="KW-0472">Membrane</keyword>
<keyword evidence="10" id="KW-1185">Reference proteome</keyword>
<gene>
    <name evidence="9" type="ORF">FVEG_13208</name>
</gene>
<dbReference type="VEuPathDB" id="FungiDB:FVEG_13208"/>
<dbReference type="Pfam" id="PF20684">
    <property type="entry name" value="Fung_rhodopsin"/>
    <property type="match status" value="1"/>
</dbReference>
<feature type="transmembrane region" description="Helical" evidence="7">
    <location>
        <begin position="291"/>
        <end position="315"/>
    </location>
</feature>
<evidence type="ECO:0000313" key="9">
    <source>
        <dbReference type="EMBL" id="EWG55166.1"/>
    </source>
</evidence>
<feature type="region of interest" description="Disordered" evidence="6">
    <location>
        <begin position="354"/>
        <end position="375"/>
    </location>
</feature>
<dbReference type="GO" id="GO:0016020">
    <property type="term" value="C:membrane"/>
    <property type="evidence" value="ECO:0007669"/>
    <property type="project" value="UniProtKB-SubCell"/>
</dbReference>
<feature type="domain" description="Rhodopsin" evidence="8">
    <location>
        <begin position="108"/>
        <end position="352"/>
    </location>
</feature>
<dbReference type="RefSeq" id="XP_018761357.1">
    <property type="nucleotide sequence ID" value="XM_018902586.1"/>
</dbReference>
<dbReference type="EMBL" id="CM000583">
    <property type="protein sequence ID" value="EWG55166.1"/>
    <property type="molecule type" value="Genomic_DNA"/>
</dbReference>
<name>W7MVC9_GIBM7</name>
<keyword evidence="3 7" id="KW-1133">Transmembrane helix</keyword>
<feature type="transmembrane region" description="Helical" evidence="7">
    <location>
        <begin position="170"/>
        <end position="199"/>
    </location>
</feature>
<dbReference type="OrthoDB" id="444631at2759"/>
<sequence length="450" mass="50887">MAVSARKAPPIFSNIRSFPHLAVEQNDILILARHATKIEYITTATFPFIFDVPRKVTHASSPERGQMPSEKLQHTKRHGHFAMRNPDAKDILLSQILVIIATVLVIARLNLRLRIQKRKLLLSDIFMVVAWISGVITAAFSPAFVVLHAFDPSVHTTLRGYHGGSANLVLILKLLFASSFPFYTTLYLCKAALLAVYIQVFPAFMTKRRKFLWATIWIVGISYVITIVVLFCICLPIDRSWDLSPSRTCPMWTYAFTFHVGWGLSFLGDLLVFILPWLIVPALHFRTALRLGIYFIFLLGTVNMAVSLVRFVMLWKAGADYSISLSTIVLWSALDVNIGLVVACLPSLRPYFGSRTKSQEPSRGSHSSESTRKHSGFGNRTMCFHCKQQDEEAWPSLSGHARYSLGDKPVVGPWDNAKEVQIITDVELRALPEARTRDVKYGRWSHEQWL</sequence>
<evidence type="ECO:0000256" key="2">
    <source>
        <dbReference type="ARBA" id="ARBA00022692"/>
    </source>
</evidence>
<dbReference type="KEGG" id="fvr:FVEG_13208"/>
<keyword evidence="2 7" id="KW-0812">Transmembrane</keyword>
<dbReference type="AlphaFoldDB" id="W7MVC9"/>
<evidence type="ECO:0000259" key="8">
    <source>
        <dbReference type="Pfam" id="PF20684"/>
    </source>
</evidence>
<feature type="transmembrane region" description="Helical" evidence="7">
    <location>
        <begin position="258"/>
        <end position="279"/>
    </location>
</feature>
<dbReference type="EMBL" id="DS022263">
    <property type="protein sequence ID" value="EWG55166.1"/>
    <property type="molecule type" value="Genomic_DNA"/>
</dbReference>
<evidence type="ECO:0000256" key="6">
    <source>
        <dbReference type="SAM" id="MobiDB-lite"/>
    </source>
</evidence>
<dbReference type="InterPro" id="IPR049326">
    <property type="entry name" value="Rhodopsin_dom_fungi"/>
</dbReference>
<feature type="transmembrane region" description="Helical" evidence="7">
    <location>
        <begin position="211"/>
        <end position="238"/>
    </location>
</feature>
<feature type="transmembrane region" description="Helical" evidence="7">
    <location>
        <begin position="91"/>
        <end position="109"/>
    </location>
</feature>
<organism evidence="9 10">
    <name type="scientific">Gibberella moniliformis (strain M3125 / FGSC 7600)</name>
    <name type="common">Maize ear and stalk rot fungus</name>
    <name type="synonym">Fusarium verticillioides</name>
    <dbReference type="NCBI Taxonomy" id="334819"/>
    <lineage>
        <taxon>Eukaryota</taxon>
        <taxon>Fungi</taxon>
        <taxon>Dikarya</taxon>
        <taxon>Ascomycota</taxon>
        <taxon>Pezizomycotina</taxon>
        <taxon>Sordariomycetes</taxon>
        <taxon>Hypocreomycetidae</taxon>
        <taxon>Hypocreales</taxon>
        <taxon>Nectriaceae</taxon>
        <taxon>Fusarium</taxon>
        <taxon>Fusarium fujikuroi species complex</taxon>
    </lineage>
</organism>
<evidence type="ECO:0000313" key="10">
    <source>
        <dbReference type="Proteomes" id="UP000009096"/>
    </source>
</evidence>
<proteinExistence type="inferred from homology"/>
<dbReference type="PANTHER" id="PTHR33048">
    <property type="entry name" value="PTH11-LIKE INTEGRAL MEMBRANE PROTEIN (AFU_ORTHOLOGUE AFUA_5G11245)"/>
    <property type="match status" value="1"/>
</dbReference>
<feature type="transmembrane region" description="Helical" evidence="7">
    <location>
        <begin position="321"/>
        <end position="345"/>
    </location>
</feature>